<dbReference type="STRING" id="1921010.MMIC_P0398"/>
<evidence type="ECO:0000313" key="3">
    <source>
        <dbReference type="Proteomes" id="UP000231632"/>
    </source>
</evidence>
<dbReference type="RefSeq" id="WP_072658645.1">
    <property type="nucleotide sequence ID" value="NZ_BDFD01000002.1"/>
</dbReference>
<keyword evidence="3" id="KW-1185">Reference proteome</keyword>
<evidence type="ECO:0000256" key="1">
    <source>
        <dbReference type="SAM" id="SignalP"/>
    </source>
</evidence>
<dbReference type="EMBL" id="BDFD01000002">
    <property type="protein sequence ID" value="GAV19464.1"/>
    <property type="molecule type" value="Genomic_DNA"/>
</dbReference>
<comment type="caution">
    <text evidence="2">The sequence shown here is derived from an EMBL/GenBank/DDBJ whole genome shotgun (WGS) entry which is preliminary data.</text>
</comment>
<gene>
    <name evidence="2" type="ORF">MMIC_P0398</name>
</gene>
<evidence type="ECO:0008006" key="4">
    <source>
        <dbReference type="Google" id="ProtNLM"/>
    </source>
</evidence>
<feature type="signal peptide" evidence="1">
    <location>
        <begin position="1"/>
        <end position="27"/>
    </location>
</feature>
<feature type="chain" id="PRO_5012996115" description="SPOR domain-containing protein" evidence="1">
    <location>
        <begin position="28"/>
        <end position="213"/>
    </location>
</feature>
<dbReference type="AlphaFoldDB" id="A0A1L8CKM6"/>
<sequence length="213" mass="24299">MKSLARIITFTLLTALAWLAWQAPASAPDPRMIRAAIPDRPVGSQGSEIKTDLWRVVTRRVVSKAAVYSLSRRLQGMKLEPISIEKEEDVTMHAFDDAILFKTRAQAWEASRIWKSHDIESTVIKADEAGVFLVGLGRFFQAKYAEAMQQRLEHTGRKYRYQKRIVPIPSWRFTFAPGSKEKADILWEKLHATGVIMPVLMPEPQFQKLYGSN</sequence>
<keyword evidence="1" id="KW-0732">Signal</keyword>
<name>A0A1L8CKM6_9PROT</name>
<proteinExistence type="predicted"/>
<dbReference type="OrthoDB" id="5295624at2"/>
<organism evidence="2 3">
    <name type="scientific">Mariprofundus micogutta</name>
    <dbReference type="NCBI Taxonomy" id="1921010"/>
    <lineage>
        <taxon>Bacteria</taxon>
        <taxon>Pseudomonadati</taxon>
        <taxon>Pseudomonadota</taxon>
        <taxon>Candidatius Mariprofundia</taxon>
        <taxon>Mariprofundales</taxon>
        <taxon>Mariprofundaceae</taxon>
        <taxon>Mariprofundus</taxon>
    </lineage>
</organism>
<dbReference type="Proteomes" id="UP000231632">
    <property type="component" value="Unassembled WGS sequence"/>
</dbReference>
<reference evidence="2 3" key="1">
    <citation type="journal article" date="2017" name="Arch. Microbiol.">
        <title>Mariprofundus micogutta sp. nov., a novel iron-oxidizing zetaproteobacterium isolated from a deep-sea hydrothermal field at the Bayonnaise knoll of the Izu-Ogasawara arc, and a description of Mariprofundales ord. nov. and Zetaproteobacteria classis nov.</title>
        <authorList>
            <person name="Makita H."/>
            <person name="Tanaka E."/>
            <person name="Mitsunobu S."/>
            <person name="Miyazaki M."/>
            <person name="Nunoura T."/>
            <person name="Uematsu K."/>
            <person name="Takaki Y."/>
            <person name="Nishi S."/>
            <person name="Shimamura S."/>
            <person name="Takai K."/>
        </authorList>
    </citation>
    <scope>NUCLEOTIDE SEQUENCE [LARGE SCALE GENOMIC DNA]</scope>
    <source>
        <strain evidence="2 3">ET2</strain>
    </source>
</reference>
<evidence type="ECO:0000313" key="2">
    <source>
        <dbReference type="EMBL" id="GAV19464.1"/>
    </source>
</evidence>
<accession>A0A1L8CKM6</accession>
<protein>
    <recommendedName>
        <fullName evidence="4">SPOR domain-containing protein</fullName>
    </recommendedName>
</protein>